<dbReference type="Pfam" id="PF01553">
    <property type="entry name" value="Acyltransferase"/>
    <property type="match status" value="1"/>
</dbReference>
<sequence length="273" mass="29585">MDTTQQRAAIPAFHLLRDARVVARTAGLIGVTWSAVACLDAELLTSDEASRQTVTYKWVGRWGKALLQVFGLEVTARGLPTADGRYPAVDAQGRGRVFVMNHRSMLDIFVNLAFVEANMVSRADLSRWPVIGRAARKVGTLFVDRANKQSGAAVIHAMCDAIERGQGVLVYPEGTTFIGDEVRPFRAGAFITAQRTGAEIVPIGIAYGGQGTSYFQEPFPIHYRRVTSSPATKIGLVFGEPIAAGADVETLRSVAHERVQELVREARAALCEG</sequence>
<accession>A0A4P2QPP0</accession>
<evidence type="ECO:0000256" key="1">
    <source>
        <dbReference type="ARBA" id="ARBA00005189"/>
    </source>
</evidence>
<dbReference type="PANTHER" id="PTHR10434:SF11">
    <property type="entry name" value="1-ACYL-SN-GLYCEROL-3-PHOSPHATE ACYLTRANSFERASE"/>
    <property type="match status" value="1"/>
</dbReference>
<dbReference type="EMBL" id="CP012672">
    <property type="protein sequence ID" value="AUX32154.1"/>
    <property type="molecule type" value="Genomic_DNA"/>
</dbReference>
<dbReference type="Proteomes" id="UP000295497">
    <property type="component" value="Chromosome"/>
</dbReference>
<protein>
    <recommendedName>
        <fullName evidence="4">Phospholipid/glycerol acyltransferase domain-containing protein</fullName>
    </recommendedName>
</protein>
<evidence type="ECO:0000256" key="3">
    <source>
        <dbReference type="ARBA" id="ARBA00023315"/>
    </source>
</evidence>
<keyword evidence="3" id="KW-0012">Acyltransferase</keyword>
<evidence type="ECO:0000313" key="6">
    <source>
        <dbReference type="Proteomes" id="UP000295497"/>
    </source>
</evidence>
<dbReference type="SMART" id="SM00563">
    <property type="entry name" value="PlsC"/>
    <property type="match status" value="1"/>
</dbReference>
<evidence type="ECO:0000313" key="5">
    <source>
        <dbReference type="EMBL" id="AUX32154.1"/>
    </source>
</evidence>
<reference evidence="5 6" key="1">
    <citation type="submission" date="2015-09" db="EMBL/GenBank/DDBJ databases">
        <title>Sorangium comparison.</title>
        <authorList>
            <person name="Zaburannyi N."/>
            <person name="Bunk B."/>
            <person name="Overmann J."/>
            <person name="Mueller R."/>
        </authorList>
    </citation>
    <scope>NUCLEOTIDE SEQUENCE [LARGE SCALE GENOMIC DNA]</scope>
    <source>
        <strain evidence="5 6">So ce836</strain>
    </source>
</reference>
<gene>
    <name evidence="5" type="ORF">SOCE836_042900</name>
</gene>
<dbReference type="SUPFAM" id="SSF69593">
    <property type="entry name" value="Glycerol-3-phosphate (1)-acyltransferase"/>
    <property type="match status" value="1"/>
</dbReference>
<dbReference type="GO" id="GO:0006654">
    <property type="term" value="P:phosphatidic acid biosynthetic process"/>
    <property type="evidence" value="ECO:0007669"/>
    <property type="project" value="TreeGrafter"/>
</dbReference>
<feature type="domain" description="Phospholipid/glycerol acyltransferase" evidence="4">
    <location>
        <begin position="96"/>
        <end position="208"/>
    </location>
</feature>
<dbReference type="InterPro" id="IPR002123">
    <property type="entry name" value="Plipid/glycerol_acylTrfase"/>
</dbReference>
<dbReference type="AlphaFoldDB" id="A0A4P2QPP0"/>
<evidence type="ECO:0000256" key="2">
    <source>
        <dbReference type="ARBA" id="ARBA00022679"/>
    </source>
</evidence>
<comment type="pathway">
    <text evidence="1">Lipid metabolism.</text>
</comment>
<dbReference type="RefSeq" id="WP_129575811.1">
    <property type="nucleotide sequence ID" value="NZ_CP012672.1"/>
</dbReference>
<dbReference type="CDD" id="cd07989">
    <property type="entry name" value="LPLAT_AGPAT-like"/>
    <property type="match status" value="1"/>
</dbReference>
<proteinExistence type="predicted"/>
<dbReference type="GO" id="GO:0003841">
    <property type="term" value="F:1-acylglycerol-3-phosphate O-acyltransferase activity"/>
    <property type="evidence" value="ECO:0007669"/>
    <property type="project" value="TreeGrafter"/>
</dbReference>
<name>A0A4P2QPP0_SORCE</name>
<keyword evidence="2" id="KW-0808">Transferase</keyword>
<organism evidence="5 6">
    <name type="scientific">Sorangium cellulosum</name>
    <name type="common">Polyangium cellulosum</name>
    <dbReference type="NCBI Taxonomy" id="56"/>
    <lineage>
        <taxon>Bacteria</taxon>
        <taxon>Pseudomonadati</taxon>
        <taxon>Myxococcota</taxon>
        <taxon>Polyangia</taxon>
        <taxon>Polyangiales</taxon>
        <taxon>Polyangiaceae</taxon>
        <taxon>Sorangium</taxon>
    </lineage>
</organism>
<dbReference type="PANTHER" id="PTHR10434">
    <property type="entry name" value="1-ACYL-SN-GLYCEROL-3-PHOSPHATE ACYLTRANSFERASE"/>
    <property type="match status" value="1"/>
</dbReference>
<evidence type="ECO:0000259" key="4">
    <source>
        <dbReference type="SMART" id="SM00563"/>
    </source>
</evidence>